<dbReference type="InterPro" id="IPR023214">
    <property type="entry name" value="HAD_sf"/>
</dbReference>
<dbReference type="InterPro" id="IPR041492">
    <property type="entry name" value="HAD_2"/>
</dbReference>
<proteinExistence type="predicted"/>
<dbReference type="InterPro" id="IPR036412">
    <property type="entry name" value="HAD-like_sf"/>
</dbReference>
<dbReference type="SFLD" id="SFLDS00003">
    <property type="entry name" value="Haloacid_Dehalogenase"/>
    <property type="match status" value="1"/>
</dbReference>
<dbReference type="STRING" id="530564.Psta_0119"/>
<evidence type="ECO:0000313" key="1">
    <source>
        <dbReference type="EMBL" id="ADB14815.1"/>
    </source>
</evidence>
<dbReference type="Proteomes" id="UP000001887">
    <property type="component" value="Chromosome"/>
</dbReference>
<dbReference type="AlphaFoldDB" id="D2R0E7"/>
<evidence type="ECO:0000313" key="2">
    <source>
        <dbReference type="Proteomes" id="UP000001887"/>
    </source>
</evidence>
<dbReference type="PANTHER" id="PTHR43885:SF1">
    <property type="entry name" value="SUPERFAMILY HYDROLASE, PUTATIVE (AFU_ORTHOLOGUE AFUA_4G13290)-RELATED"/>
    <property type="match status" value="1"/>
</dbReference>
<dbReference type="KEGG" id="psl:Psta_0119"/>
<dbReference type="OrthoDB" id="9807630at2"/>
<reference evidence="1 2" key="1">
    <citation type="journal article" date="2009" name="Stand. Genomic Sci.">
        <title>Complete genome sequence of Pirellula staleyi type strain (ATCC 27377).</title>
        <authorList>
            <person name="Clum A."/>
            <person name="Tindall B.J."/>
            <person name="Sikorski J."/>
            <person name="Ivanova N."/>
            <person name="Mavrommatis K."/>
            <person name="Lucas S."/>
            <person name="Glavina del Rio T."/>
            <person name="Nolan M."/>
            <person name="Chen F."/>
            <person name="Tice H."/>
            <person name="Pitluck S."/>
            <person name="Cheng J.F."/>
            <person name="Chertkov O."/>
            <person name="Brettin T."/>
            <person name="Han C."/>
            <person name="Detter J.C."/>
            <person name="Kuske C."/>
            <person name="Bruce D."/>
            <person name="Goodwin L."/>
            <person name="Ovchinikova G."/>
            <person name="Pati A."/>
            <person name="Mikhailova N."/>
            <person name="Chen A."/>
            <person name="Palaniappan K."/>
            <person name="Land M."/>
            <person name="Hauser L."/>
            <person name="Chang Y.J."/>
            <person name="Jeffries C.D."/>
            <person name="Chain P."/>
            <person name="Rohde M."/>
            <person name="Goker M."/>
            <person name="Bristow J."/>
            <person name="Eisen J.A."/>
            <person name="Markowitz V."/>
            <person name="Hugenholtz P."/>
            <person name="Kyrpides N.C."/>
            <person name="Klenk H.P."/>
            <person name="Lapidus A."/>
        </authorList>
    </citation>
    <scope>NUCLEOTIDE SEQUENCE [LARGE SCALE GENOMIC DNA]</scope>
    <source>
        <strain evidence="2">ATCC 27377 / DSM 6068 / ICPB 4128</strain>
    </source>
</reference>
<dbReference type="Gene3D" id="1.10.260.80">
    <property type="match status" value="1"/>
</dbReference>
<protein>
    <submittedName>
        <fullName evidence="1">HAD-superfamily hydrolase, subfamily IA, variant 1</fullName>
    </submittedName>
</protein>
<dbReference type="SFLD" id="SFLDG01129">
    <property type="entry name" value="C1.5:_HAD__Beta-PGM__Phosphata"/>
    <property type="match status" value="1"/>
</dbReference>
<dbReference type="EMBL" id="CP001848">
    <property type="protein sequence ID" value="ADB14815.1"/>
    <property type="molecule type" value="Genomic_DNA"/>
</dbReference>
<dbReference type="NCBIfam" id="TIGR01549">
    <property type="entry name" value="HAD-SF-IA-v1"/>
    <property type="match status" value="1"/>
</dbReference>
<dbReference type="eggNOG" id="COG0546">
    <property type="taxonomic scope" value="Bacteria"/>
</dbReference>
<keyword evidence="2" id="KW-1185">Reference proteome</keyword>
<sequence length="195" mass="21498">MIQGVIFDLDGTLADSQLDFEAMRDEMQLPAGQPILEAVAALPAERQHECHAILRRHELEGAARATLLPGAGELLSQLESRSMPISIVTRNSREVTAATLSKLGIRSSLVITRDDGPVKPDPWGALEIIRHWKFDPRSLVMIGDWVFDIACGHAAGTWTVLLTSSDDEARCTPQPDLILPSLAHYDELLAWIDDR</sequence>
<dbReference type="NCBIfam" id="TIGR01509">
    <property type="entry name" value="HAD-SF-IA-v3"/>
    <property type="match status" value="1"/>
</dbReference>
<keyword evidence="1" id="KW-0378">Hydrolase</keyword>
<dbReference type="Pfam" id="PF13419">
    <property type="entry name" value="HAD_2"/>
    <property type="match status" value="1"/>
</dbReference>
<dbReference type="SUPFAM" id="SSF56784">
    <property type="entry name" value="HAD-like"/>
    <property type="match status" value="1"/>
</dbReference>
<name>D2R0E7_PIRSD</name>
<dbReference type="HOGENOM" id="CLU_045011_11_3_0"/>
<dbReference type="Gene3D" id="3.40.50.1000">
    <property type="entry name" value="HAD superfamily/HAD-like"/>
    <property type="match status" value="1"/>
</dbReference>
<organism evidence="1 2">
    <name type="scientific">Pirellula staleyi (strain ATCC 27377 / DSM 6068 / ICPB 4128)</name>
    <name type="common">Pirella staleyi</name>
    <dbReference type="NCBI Taxonomy" id="530564"/>
    <lineage>
        <taxon>Bacteria</taxon>
        <taxon>Pseudomonadati</taxon>
        <taxon>Planctomycetota</taxon>
        <taxon>Planctomycetia</taxon>
        <taxon>Pirellulales</taxon>
        <taxon>Pirellulaceae</taxon>
        <taxon>Pirellula</taxon>
    </lineage>
</organism>
<dbReference type="GO" id="GO:0016787">
    <property type="term" value="F:hydrolase activity"/>
    <property type="evidence" value="ECO:0007669"/>
    <property type="project" value="UniProtKB-KW"/>
</dbReference>
<dbReference type="InterPro" id="IPR006439">
    <property type="entry name" value="HAD-SF_hydro_IA"/>
</dbReference>
<dbReference type="PANTHER" id="PTHR43885">
    <property type="entry name" value="HALOACID DEHALOGENASE-LIKE HYDROLASE"/>
    <property type="match status" value="1"/>
</dbReference>
<accession>D2R0E7</accession>
<gene>
    <name evidence="1" type="ordered locus">Psta_0119</name>
</gene>